<feature type="active site" evidence="4">
    <location>
        <position position="43"/>
    </location>
</feature>
<dbReference type="CDD" id="cd16433">
    <property type="entry name" value="CheB"/>
    <property type="match status" value="1"/>
</dbReference>
<dbReference type="PANTHER" id="PTHR42872:SF6">
    <property type="entry name" value="PROTEIN-GLUTAMATE METHYLESTERASE_PROTEIN-GLUTAMINE GLUTAMINASE"/>
    <property type="match status" value="1"/>
</dbReference>
<evidence type="ECO:0000256" key="2">
    <source>
        <dbReference type="ARBA" id="ARBA00039140"/>
    </source>
</evidence>
<dbReference type="Gene3D" id="3.40.50.180">
    <property type="entry name" value="Methylesterase CheB, C-terminal domain"/>
    <property type="match status" value="1"/>
</dbReference>
<dbReference type="GO" id="GO:0008984">
    <property type="term" value="F:protein-glutamate methylesterase activity"/>
    <property type="evidence" value="ECO:0007669"/>
    <property type="project" value="UniProtKB-EC"/>
</dbReference>
<dbReference type="PROSITE" id="PS50122">
    <property type="entry name" value="CHEB"/>
    <property type="match status" value="1"/>
</dbReference>
<dbReference type="GO" id="GO:0000156">
    <property type="term" value="F:phosphorelay response regulator activity"/>
    <property type="evidence" value="ECO:0007669"/>
    <property type="project" value="InterPro"/>
</dbReference>
<proteinExistence type="predicted"/>
<dbReference type="KEGG" id="mdx:BTO20_29075"/>
<evidence type="ECO:0000256" key="1">
    <source>
        <dbReference type="ARBA" id="ARBA00022801"/>
    </source>
</evidence>
<dbReference type="EMBL" id="CP020809">
    <property type="protein sequence ID" value="ART72062.1"/>
    <property type="molecule type" value="Genomic_DNA"/>
</dbReference>
<sequence>MTDFDGATGVVAVGASAGGVEALTRLAAGLTPDLPYAVLVVLHMPADVPSVLARILNRAGPLPANTALTGAPLVSGNIYVAAPDRHLLVHDHQALLTEGPTENGHRPAINALFRSAALTYGPRTIGVLLSGVLDDGVLGSAAIRSRGGTTIAQTPADALFPSMPLNAVEAGVIDHQADAADMGGLIKQLTERAIKERQMEPDNSMELENRIAMSKPFSTDFDAEALGPPSGYICPDCNGSLAAVGKGSYRCRVGHAWTAEALLRARDQEMESALWIALRSLQEKAKLSRHLADQTGPGQMAERYYKIADEADHAVSVLSERLSATTRQSEGHGG</sequence>
<keyword evidence="1 4" id="KW-0378">Hydrolase</keyword>
<dbReference type="GO" id="GO:0006935">
    <property type="term" value="P:chemotaxis"/>
    <property type="evidence" value="ECO:0007669"/>
    <property type="project" value="UniProtKB-UniRule"/>
</dbReference>
<dbReference type="Proteomes" id="UP000195331">
    <property type="component" value="Chromosome"/>
</dbReference>
<comment type="catalytic activity">
    <reaction evidence="3">
        <text>[protein]-L-glutamate 5-O-methyl ester + H2O = L-glutamyl-[protein] + methanol + H(+)</text>
        <dbReference type="Rhea" id="RHEA:23236"/>
        <dbReference type="Rhea" id="RHEA-COMP:10208"/>
        <dbReference type="Rhea" id="RHEA-COMP:10311"/>
        <dbReference type="ChEBI" id="CHEBI:15377"/>
        <dbReference type="ChEBI" id="CHEBI:15378"/>
        <dbReference type="ChEBI" id="CHEBI:17790"/>
        <dbReference type="ChEBI" id="CHEBI:29973"/>
        <dbReference type="ChEBI" id="CHEBI:82795"/>
        <dbReference type="EC" id="3.1.1.61"/>
    </reaction>
</comment>
<keyword evidence="7" id="KW-1185">Reference proteome</keyword>
<feature type="active site" evidence="4">
    <location>
        <position position="135"/>
    </location>
</feature>
<gene>
    <name evidence="6" type="ORF">BTO20_29075</name>
</gene>
<protein>
    <recommendedName>
        <fullName evidence="2">protein-glutamate methylesterase</fullName>
        <ecNumber evidence="2">3.1.1.61</ecNumber>
    </recommendedName>
</protein>
<evidence type="ECO:0000259" key="5">
    <source>
        <dbReference type="PROSITE" id="PS50122"/>
    </source>
</evidence>
<dbReference type="SUPFAM" id="SSF52738">
    <property type="entry name" value="Methylesterase CheB, C-terminal domain"/>
    <property type="match status" value="1"/>
</dbReference>
<dbReference type="AlphaFoldDB" id="A0A1Y0CAC7"/>
<evidence type="ECO:0000256" key="3">
    <source>
        <dbReference type="ARBA" id="ARBA00048267"/>
    </source>
</evidence>
<dbReference type="GO" id="GO:0005737">
    <property type="term" value="C:cytoplasm"/>
    <property type="evidence" value="ECO:0007669"/>
    <property type="project" value="InterPro"/>
</dbReference>
<accession>A0A1Y0CAC7</accession>
<dbReference type="PIRSF" id="PIRSF036461">
    <property type="entry name" value="Chmtx_methlestr"/>
    <property type="match status" value="1"/>
</dbReference>
<reference evidence="6 7" key="1">
    <citation type="submission" date="2017-04" db="EMBL/GenBank/DDBJ databases">
        <title>Whole Genome Sequence of 1,4-Dioxane Degrading Bacterium Mycobacterium dioxanotrophicus PH-06.</title>
        <authorList>
            <person name="He Y."/>
        </authorList>
    </citation>
    <scope>NUCLEOTIDE SEQUENCE [LARGE SCALE GENOMIC DNA]</scope>
    <source>
        <strain evidence="6 7">PH-06</strain>
    </source>
</reference>
<dbReference type="InterPro" id="IPR035909">
    <property type="entry name" value="CheB_C"/>
</dbReference>
<dbReference type="EC" id="3.1.1.61" evidence="2"/>
<feature type="active site" evidence="4">
    <location>
        <position position="16"/>
    </location>
</feature>
<dbReference type="OrthoDB" id="9791760at2"/>
<evidence type="ECO:0000313" key="7">
    <source>
        <dbReference type="Proteomes" id="UP000195331"/>
    </source>
</evidence>
<dbReference type="PANTHER" id="PTHR42872">
    <property type="entry name" value="PROTEIN-GLUTAMATE METHYLESTERASE/PROTEIN-GLUTAMINE GLUTAMINASE"/>
    <property type="match status" value="1"/>
</dbReference>
<name>A0A1Y0CAC7_9MYCO</name>
<dbReference type="InterPro" id="IPR000673">
    <property type="entry name" value="Sig_transdc_resp-reg_Me-estase"/>
</dbReference>
<keyword evidence="4" id="KW-0145">Chemotaxis</keyword>
<organism evidence="6 7">
    <name type="scientific">Mycobacterium dioxanotrophicus</name>
    <dbReference type="NCBI Taxonomy" id="482462"/>
    <lineage>
        <taxon>Bacteria</taxon>
        <taxon>Bacillati</taxon>
        <taxon>Actinomycetota</taxon>
        <taxon>Actinomycetes</taxon>
        <taxon>Mycobacteriales</taxon>
        <taxon>Mycobacteriaceae</taxon>
        <taxon>Mycobacterium</taxon>
    </lineage>
</organism>
<evidence type="ECO:0000256" key="4">
    <source>
        <dbReference type="PROSITE-ProRule" id="PRU00050"/>
    </source>
</evidence>
<dbReference type="RefSeq" id="WP_087079392.1">
    <property type="nucleotide sequence ID" value="NZ_CP020809.1"/>
</dbReference>
<dbReference type="Pfam" id="PF01339">
    <property type="entry name" value="CheB_methylest"/>
    <property type="match status" value="1"/>
</dbReference>
<evidence type="ECO:0000313" key="6">
    <source>
        <dbReference type="EMBL" id="ART72062.1"/>
    </source>
</evidence>
<feature type="domain" description="CheB-type methylesterase" evidence="5">
    <location>
        <begin position="6"/>
        <end position="193"/>
    </location>
</feature>
<dbReference type="InterPro" id="IPR011247">
    <property type="entry name" value="Chemotax_prot-Glu_Me-esterase"/>
</dbReference>